<gene>
    <name evidence="1" type="ORF">BDN71DRAFT_1435010</name>
</gene>
<dbReference type="OrthoDB" id="3149508at2759"/>
<organism evidence="1 2">
    <name type="scientific">Pleurotus eryngii</name>
    <name type="common">Boletus of the steppes</name>
    <dbReference type="NCBI Taxonomy" id="5323"/>
    <lineage>
        <taxon>Eukaryota</taxon>
        <taxon>Fungi</taxon>
        <taxon>Dikarya</taxon>
        <taxon>Basidiomycota</taxon>
        <taxon>Agaricomycotina</taxon>
        <taxon>Agaricomycetes</taxon>
        <taxon>Agaricomycetidae</taxon>
        <taxon>Agaricales</taxon>
        <taxon>Pleurotineae</taxon>
        <taxon>Pleurotaceae</taxon>
        <taxon>Pleurotus</taxon>
    </lineage>
</organism>
<protein>
    <submittedName>
        <fullName evidence="1">Uncharacterized protein</fullName>
    </submittedName>
</protein>
<name>A0A9P6D2G9_PLEER</name>
<dbReference type="Proteomes" id="UP000807025">
    <property type="component" value="Unassembled WGS sequence"/>
</dbReference>
<keyword evidence="2" id="KW-1185">Reference proteome</keyword>
<dbReference type="AlphaFoldDB" id="A0A9P6D2G9"/>
<evidence type="ECO:0000313" key="2">
    <source>
        <dbReference type="Proteomes" id="UP000807025"/>
    </source>
</evidence>
<sequence length="196" mass="23015">MKNVHLEMPFHWIQKWTGKYFCPGSLWKHKVDEHLRLQDTYHDGRVDTDITAEQRNGGVEEHFDVDQIIDELEKEEARYAHSGEEDLDGANEEDNGKAGLSKVLIDHPNTPSMDPDQNPYVLFVHTNGLHLLPYIQSSFTIFKTMFTFDFLEDFHLANLESSAYQYYQLLRQKTEPLATQVVIEQYAKLWHLSRCW</sequence>
<comment type="caution">
    <text evidence="1">The sequence shown here is derived from an EMBL/GenBank/DDBJ whole genome shotgun (WGS) entry which is preliminary data.</text>
</comment>
<dbReference type="EMBL" id="MU154653">
    <property type="protein sequence ID" value="KAF9489966.1"/>
    <property type="molecule type" value="Genomic_DNA"/>
</dbReference>
<proteinExistence type="predicted"/>
<evidence type="ECO:0000313" key="1">
    <source>
        <dbReference type="EMBL" id="KAF9489966.1"/>
    </source>
</evidence>
<accession>A0A9P6D2G9</accession>
<reference evidence="1" key="1">
    <citation type="submission" date="2020-11" db="EMBL/GenBank/DDBJ databases">
        <authorList>
            <consortium name="DOE Joint Genome Institute"/>
            <person name="Ahrendt S."/>
            <person name="Riley R."/>
            <person name="Andreopoulos W."/>
            <person name="Labutti K."/>
            <person name="Pangilinan J."/>
            <person name="Ruiz-Duenas F.J."/>
            <person name="Barrasa J.M."/>
            <person name="Sanchez-Garcia M."/>
            <person name="Camarero S."/>
            <person name="Miyauchi S."/>
            <person name="Serrano A."/>
            <person name="Linde D."/>
            <person name="Babiker R."/>
            <person name="Drula E."/>
            <person name="Ayuso-Fernandez I."/>
            <person name="Pacheco R."/>
            <person name="Padilla G."/>
            <person name="Ferreira P."/>
            <person name="Barriuso J."/>
            <person name="Kellner H."/>
            <person name="Castanera R."/>
            <person name="Alfaro M."/>
            <person name="Ramirez L."/>
            <person name="Pisabarro A.G."/>
            <person name="Kuo A."/>
            <person name="Tritt A."/>
            <person name="Lipzen A."/>
            <person name="He G."/>
            <person name="Yan M."/>
            <person name="Ng V."/>
            <person name="Cullen D."/>
            <person name="Martin F."/>
            <person name="Rosso M.-N."/>
            <person name="Henrissat B."/>
            <person name="Hibbett D."/>
            <person name="Martinez A.T."/>
            <person name="Grigoriev I.V."/>
        </authorList>
    </citation>
    <scope>NUCLEOTIDE SEQUENCE</scope>
    <source>
        <strain evidence="1">ATCC 90797</strain>
    </source>
</reference>